<reference evidence="15" key="2">
    <citation type="submission" date="2021-04" db="EMBL/GenBank/DDBJ databases">
        <authorList>
            <person name="Gilroy R."/>
        </authorList>
    </citation>
    <scope>NUCLEOTIDE SEQUENCE</scope>
    <source>
        <strain evidence="15">CHK32-1732</strain>
    </source>
</reference>
<dbReference type="InterPro" id="IPR013317">
    <property type="entry name" value="DnaA_dom"/>
</dbReference>
<comment type="similarity">
    <text evidence="1 8 11">Belongs to the DnaA family.</text>
</comment>
<dbReference type="EMBL" id="DXGC01000128">
    <property type="protein sequence ID" value="HIW92898.1"/>
    <property type="molecule type" value="Genomic_DNA"/>
</dbReference>
<comment type="function">
    <text evidence="8 10">Plays an essential role in the initiation and regulation of chromosomal replication. ATP-DnaA binds to the origin of replication (oriC) to initiate formation of the DNA replication initiation complex once per cell cycle. Binds the DnaA box (a 9 base pair repeat at the origin) and separates the double-stranded (ds)DNA. Forms a right-handed helical filament on oriC DNA; dsDNA binds to the exterior of the filament while single-stranded (ss)DNA is stabiized in the filament's interior. The ATP-DnaA-oriC complex binds and stabilizes one strand of the AT-rich DNA unwinding element (DUE), permitting loading of DNA polymerase. After initiation quickly degrades to an ADP-DnaA complex that is not apt for DNA replication. Binds acidic phospholipids.</text>
</comment>
<dbReference type="FunFam" id="1.10.8.60:FF:000003">
    <property type="entry name" value="Chromosomal replication initiator protein DnaA"/>
    <property type="match status" value="1"/>
</dbReference>
<feature type="binding site" evidence="8">
    <location>
        <position position="307"/>
    </location>
    <ligand>
        <name>ATP</name>
        <dbReference type="ChEBI" id="CHEBI:30616"/>
    </ligand>
</feature>
<dbReference type="NCBIfam" id="TIGR00362">
    <property type="entry name" value="DnaA"/>
    <property type="match status" value="1"/>
</dbReference>
<dbReference type="FunFam" id="3.40.50.300:FF:000150">
    <property type="entry name" value="Chromosomal replication initiator protein DnaA"/>
    <property type="match status" value="1"/>
</dbReference>
<name>A0A9D1RRK5_9CORY</name>
<dbReference type="Gene3D" id="1.10.1750.10">
    <property type="match status" value="1"/>
</dbReference>
<comment type="subcellular location">
    <subcellularLocation>
        <location evidence="8">Cytoplasm</location>
    </subcellularLocation>
</comment>
<feature type="compositionally biased region" description="Gly residues" evidence="12">
    <location>
        <begin position="225"/>
        <end position="245"/>
    </location>
</feature>
<comment type="caution">
    <text evidence="15">The sequence shown here is derived from an EMBL/GenBank/DDBJ whole genome shotgun (WGS) entry which is preliminary data.</text>
</comment>
<protein>
    <recommendedName>
        <fullName evidence="8 9">Chromosomal replication initiator protein DnaA</fullName>
    </recommendedName>
</protein>
<feature type="compositionally biased region" description="Basic and acidic residues" evidence="12">
    <location>
        <begin position="107"/>
        <end position="128"/>
    </location>
</feature>
<accession>A0A9D1RRK5</accession>
<keyword evidence="4 8" id="KW-0547">Nucleotide-binding</keyword>
<dbReference type="Gene3D" id="1.10.8.60">
    <property type="match status" value="1"/>
</dbReference>
<dbReference type="HAMAP" id="MF_00377">
    <property type="entry name" value="DnaA_bact"/>
    <property type="match status" value="1"/>
</dbReference>
<dbReference type="SUPFAM" id="SSF52540">
    <property type="entry name" value="P-loop containing nucleoside triphosphate hydrolases"/>
    <property type="match status" value="1"/>
</dbReference>
<dbReference type="SMART" id="SM00760">
    <property type="entry name" value="Bac_DnaA_C"/>
    <property type="match status" value="1"/>
</dbReference>
<feature type="region of interest" description="Disordered" evidence="12">
    <location>
        <begin position="222"/>
        <end position="260"/>
    </location>
</feature>
<evidence type="ECO:0000259" key="13">
    <source>
        <dbReference type="SMART" id="SM00382"/>
    </source>
</evidence>
<evidence type="ECO:0000256" key="7">
    <source>
        <dbReference type="ARBA" id="ARBA00023125"/>
    </source>
</evidence>
<dbReference type="GO" id="GO:0005524">
    <property type="term" value="F:ATP binding"/>
    <property type="evidence" value="ECO:0007669"/>
    <property type="project" value="UniProtKB-UniRule"/>
</dbReference>
<comment type="caution">
    <text evidence="8">Lacks conserved residue(s) required for the propagation of feature annotation.</text>
</comment>
<dbReference type="Proteomes" id="UP000824190">
    <property type="component" value="Unassembled WGS sequence"/>
</dbReference>
<evidence type="ECO:0000259" key="14">
    <source>
        <dbReference type="SMART" id="SM00760"/>
    </source>
</evidence>
<dbReference type="CDD" id="cd06571">
    <property type="entry name" value="Bac_DnaA_C"/>
    <property type="match status" value="1"/>
</dbReference>
<dbReference type="SMART" id="SM00382">
    <property type="entry name" value="AAA"/>
    <property type="match status" value="1"/>
</dbReference>
<keyword evidence="7 8" id="KW-0238">DNA-binding</keyword>
<feature type="region of interest" description="Disordered" evidence="12">
    <location>
        <begin position="89"/>
        <end position="209"/>
    </location>
</feature>
<dbReference type="GO" id="GO:0006270">
    <property type="term" value="P:DNA replication initiation"/>
    <property type="evidence" value="ECO:0007669"/>
    <property type="project" value="UniProtKB-UniRule"/>
</dbReference>
<feature type="binding site" evidence="8">
    <location>
        <position position="309"/>
    </location>
    <ligand>
        <name>ATP</name>
        <dbReference type="ChEBI" id="CHEBI:30616"/>
    </ligand>
</feature>
<dbReference type="PROSITE" id="PS01008">
    <property type="entry name" value="DNAA"/>
    <property type="match status" value="1"/>
</dbReference>
<proteinExistence type="inferred from homology"/>
<evidence type="ECO:0000256" key="11">
    <source>
        <dbReference type="RuleBase" id="RU004227"/>
    </source>
</evidence>
<evidence type="ECO:0000256" key="9">
    <source>
        <dbReference type="NCBIfam" id="TIGR00362"/>
    </source>
</evidence>
<organism evidence="15 16">
    <name type="scientific">Candidatus Corynebacterium avicola</name>
    <dbReference type="NCBI Taxonomy" id="2838527"/>
    <lineage>
        <taxon>Bacteria</taxon>
        <taxon>Bacillati</taxon>
        <taxon>Actinomycetota</taxon>
        <taxon>Actinomycetes</taxon>
        <taxon>Mycobacteriales</taxon>
        <taxon>Corynebacteriaceae</taxon>
        <taxon>Corynebacterium</taxon>
    </lineage>
</organism>
<evidence type="ECO:0000256" key="1">
    <source>
        <dbReference type="ARBA" id="ARBA00006583"/>
    </source>
</evidence>
<dbReference type="GO" id="GO:0008289">
    <property type="term" value="F:lipid binding"/>
    <property type="evidence" value="ECO:0007669"/>
    <property type="project" value="UniProtKB-KW"/>
</dbReference>
<dbReference type="GO" id="GO:0005886">
    <property type="term" value="C:plasma membrane"/>
    <property type="evidence" value="ECO:0007669"/>
    <property type="project" value="TreeGrafter"/>
</dbReference>
<feature type="domain" description="AAA+ ATPase" evidence="13">
    <location>
        <begin position="294"/>
        <end position="422"/>
    </location>
</feature>
<dbReference type="InterPro" id="IPR003593">
    <property type="entry name" value="AAA+_ATPase"/>
</dbReference>
<dbReference type="GO" id="GO:0006275">
    <property type="term" value="P:regulation of DNA replication"/>
    <property type="evidence" value="ECO:0007669"/>
    <property type="project" value="UniProtKB-UniRule"/>
</dbReference>
<comment type="domain">
    <text evidence="8">Domain I is involved in oligomerization and binding regulators, domain II is flexibile and of varying length in different bacteria, domain III forms the AAA+ region, while domain IV binds dsDNA.</text>
</comment>
<dbReference type="SUPFAM" id="SSF48295">
    <property type="entry name" value="TrpR-like"/>
    <property type="match status" value="1"/>
</dbReference>
<evidence type="ECO:0000256" key="3">
    <source>
        <dbReference type="ARBA" id="ARBA00022705"/>
    </source>
</evidence>
<feature type="binding site" evidence="8">
    <location>
        <position position="308"/>
    </location>
    <ligand>
        <name>ATP</name>
        <dbReference type="ChEBI" id="CHEBI:30616"/>
    </ligand>
</feature>
<evidence type="ECO:0000256" key="10">
    <source>
        <dbReference type="RuleBase" id="RU000577"/>
    </source>
</evidence>
<keyword evidence="2 8" id="KW-0963">Cytoplasm</keyword>
<dbReference type="AlphaFoldDB" id="A0A9D1RRK5"/>
<sequence length="602" mass="66873">MPDALDFPDIWASLLDRWINADEDSAEFPRLSNRARSLLRQLTPVILVNRIAVLTAPSKWVRTETETHLAELICDVLYEEVGYPVTLSLSVEDPTPESDSEPTIVGKQERVQDIDHRRDLDHGQHRGSDAGAPSSNPEPAPGVQQGFNHSVQHGVQHGDNRGLSAGHAGSAGAPGAAPEINSMDRGMSAPTSYNQGVPGEATDTPERQRQHWEDLTGSHFQQRGAAGGVGTAGNAGGAGNTGGAGDMPAPRGEARDSSENRLNPQYTFDTFVTGSSNQFANAACRAVAEKPAQAYNPLFIWGESGLGKTHLLHAIGHYARELRSGMKVRYISSEEMTNEFVNSVRDGRGEQFKRRYRNLDMLIVDDVQFLQGKESTQEEFFHTFNALQQANRQIVLSSDRPPWQLTTLEDRLRTRFEGGLITDVQTPDLETRMAILSKKAQMEGTYLPEDVLELIASRYEKSIRELEGAMIRVTAYCSLSKEPVTKEAAEVALRDIMPDPKDVEVTPQIIIEVITSYFNVTPDELIGKAKHRYLVTARQLAMYLCRELTELPLKEIGGVFGGRDHTTVIYAERKVRTTIQEDRKTFQQIQELTQRIKSRARQ</sequence>
<dbReference type="PANTHER" id="PTHR30050">
    <property type="entry name" value="CHROMOSOMAL REPLICATION INITIATOR PROTEIN DNAA"/>
    <property type="match status" value="1"/>
</dbReference>
<dbReference type="NCBIfam" id="NF010686">
    <property type="entry name" value="PRK14086.1"/>
    <property type="match status" value="1"/>
</dbReference>
<feature type="compositionally biased region" description="Low complexity" evidence="12">
    <location>
        <begin position="164"/>
        <end position="178"/>
    </location>
</feature>
<comment type="subunit">
    <text evidence="8">Oligomerizes as a right-handed, spiral filament on DNA at oriC.</text>
</comment>
<dbReference type="InterPro" id="IPR010921">
    <property type="entry name" value="Trp_repressor/repl_initiator"/>
</dbReference>
<dbReference type="GO" id="GO:0005737">
    <property type="term" value="C:cytoplasm"/>
    <property type="evidence" value="ECO:0007669"/>
    <property type="project" value="UniProtKB-SubCell"/>
</dbReference>
<gene>
    <name evidence="8 15" type="primary">dnaA</name>
    <name evidence="15" type="ORF">H9870_14700</name>
</gene>
<reference evidence="15" key="1">
    <citation type="journal article" date="2021" name="PeerJ">
        <title>Extensive microbial diversity within the chicken gut microbiome revealed by metagenomics and culture.</title>
        <authorList>
            <person name="Gilroy R."/>
            <person name="Ravi A."/>
            <person name="Getino M."/>
            <person name="Pursley I."/>
            <person name="Horton D.L."/>
            <person name="Alikhan N.F."/>
            <person name="Baker D."/>
            <person name="Gharbi K."/>
            <person name="Hall N."/>
            <person name="Watson M."/>
            <person name="Adriaenssens E.M."/>
            <person name="Foster-Nyarko E."/>
            <person name="Jarju S."/>
            <person name="Secka A."/>
            <person name="Antonio M."/>
            <person name="Oren A."/>
            <person name="Chaudhuri R.R."/>
            <person name="La Ragione R."/>
            <person name="Hildebrand F."/>
            <person name="Pallen M.J."/>
        </authorList>
    </citation>
    <scope>NUCLEOTIDE SEQUENCE</scope>
    <source>
        <strain evidence="15">CHK32-1732</strain>
    </source>
</reference>
<dbReference type="PANTHER" id="PTHR30050:SF2">
    <property type="entry name" value="CHROMOSOMAL REPLICATION INITIATOR PROTEIN DNAA"/>
    <property type="match status" value="1"/>
</dbReference>
<keyword evidence="5 8" id="KW-0067">ATP-binding</keyword>
<feature type="region of interest" description="Domain III, AAA+ region" evidence="8">
    <location>
        <begin position="261"/>
        <end position="477"/>
    </location>
</feature>
<dbReference type="InterPro" id="IPR020591">
    <property type="entry name" value="Chromosome_initiator_DnaA-like"/>
</dbReference>
<dbReference type="PRINTS" id="PR00051">
    <property type="entry name" value="DNAA"/>
</dbReference>
<evidence type="ECO:0000256" key="8">
    <source>
        <dbReference type="HAMAP-Rule" id="MF_00377"/>
    </source>
</evidence>
<dbReference type="Gene3D" id="3.40.50.300">
    <property type="entry name" value="P-loop containing nucleotide triphosphate hydrolases"/>
    <property type="match status" value="1"/>
</dbReference>
<dbReference type="Pfam" id="PF00308">
    <property type="entry name" value="Bac_DnaA"/>
    <property type="match status" value="1"/>
</dbReference>
<evidence type="ECO:0000313" key="15">
    <source>
        <dbReference type="EMBL" id="HIW92898.1"/>
    </source>
</evidence>
<keyword evidence="6 8" id="KW-0446">Lipid-binding</keyword>
<feature type="binding site" evidence="8">
    <location>
        <position position="305"/>
    </location>
    <ligand>
        <name>ATP</name>
        <dbReference type="ChEBI" id="CHEBI:30616"/>
    </ligand>
</feature>
<dbReference type="GO" id="GO:0003688">
    <property type="term" value="F:DNA replication origin binding"/>
    <property type="evidence" value="ECO:0007669"/>
    <property type="project" value="UniProtKB-UniRule"/>
</dbReference>
<evidence type="ECO:0000256" key="6">
    <source>
        <dbReference type="ARBA" id="ARBA00023121"/>
    </source>
</evidence>
<dbReference type="InterPro" id="IPR013159">
    <property type="entry name" value="DnaA_C"/>
</dbReference>
<evidence type="ECO:0000256" key="4">
    <source>
        <dbReference type="ARBA" id="ARBA00022741"/>
    </source>
</evidence>
<evidence type="ECO:0000256" key="2">
    <source>
        <dbReference type="ARBA" id="ARBA00022490"/>
    </source>
</evidence>
<dbReference type="InterPro" id="IPR018312">
    <property type="entry name" value="Chromosome_initiator_DnaA_CS"/>
</dbReference>
<dbReference type="Pfam" id="PF08299">
    <property type="entry name" value="Bac_DnaA_C"/>
    <property type="match status" value="1"/>
</dbReference>
<evidence type="ECO:0000313" key="16">
    <source>
        <dbReference type="Proteomes" id="UP000824190"/>
    </source>
</evidence>
<keyword evidence="3 8" id="KW-0235">DNA replication</keyword>
<dbReference type="InterPro" id="IPR001957">
    <property type="entry name" value="Chromosome_initiator_DnaA"/>
</dbReference>
<evidence type="ECO:0000256" key="12">
    <source>
        <dbReference type="SAM" id="MobiDB-lite"/>
    </source>
</evidence>
<evidence type="ECO:0000256" key="5">
    <source>
        <dbReference type="ARBA" id="ARBA00022840"/>
    </source>
</evidence>
<dbReference type="InterPro" id="IPR027417">
    <property type="entry name" value="P-loop_NTPase"/>
</dbReference>
<feature type="region of interest" description="Domain I, interacts with DnaA modulators" evidence="8">
    <location>
        <begin position="1"/>
        <end position="177"/>
    </location>
</feature>
<feature type="region of interest" description="Domain IV, binds dsDNA" evidence="8">
    <location>
        <begin position="478"/>
        <end position="602"/>
    </location>
</feature>
<feature type="domain" description="Chromosomal replication initiator DnaA C-terminal" evidence="14">
    <location>
        <begin position="506"/>
        <end position="575"/>
    </location>
</feature>
<dbReference type="CDD" id="cd00009">
    <property type="entry name" value="AAA"/>
    <property type="match status" value="1"/>
</dbReference>